<dbReference type="AlphaFoldDB" id="A0AAJ7WHW3"/>
<dbReference type="InterPro" id="IPR008908">
    <property type="entry name" value="Sarcoglycan_alpha/epsilon"/>
</dbReference>
<keyword evidence="2" id="KW-0732">Signal</keyword>
<feature type="transmembrane region" description="Helical" evidence="1">
    <location>
        <begin position="295"/>
        <end position="321"/>
    </location>
</feature>
<feature type="chain" id="PRO_5042531098" evidence="2">
    <location>
        <begin position="23"/>
        <end position="329"/>
    </location>
</feature>
<protein>
    <submittedName>
        <fullName evidence="5">Uncharacterized protein LOC108864448</fullName>
    </submittedName>
</protein>
<dbReference type="GO" id="GO:0016012">
    <property type="term" value="C:sarcoglycan complex"/>
    <property type="evidence" value="ECO:0007669"/>
    <property type="project" value="InterPro"/>
</dbReference>
<dbReference type="Proteomes" id="UP000694867">
    <property type="component" value="Unplaced"/>
</dbReference>
<dbReference type="InterPro" id="IPR048347">
    <property type="entry name" value="Sarcoglycan_C"/>
</dbReference>
<evidence type="ECO:0000256" key="1">
    <source>
        <dbReference type="SAM" id="Phobius"/>
    </source>
</evidence>
<dbReference type="PANTHER" id="PTHR10132:SF14">
    <property type="entry name" value="SARCOGLYCAN ALPHA, ISOFORM C"/>
    <property type="match status" value="1"/>
</dbReference>
<organism evidence="4 5">
    <name type="scientific">Galendromus occidentalis</name>
    <name type="common">western predatory mite</name>
    <dbReference type="NCBI Taxonomy" id="34638"/>
    <lineage>
        <taxon>Eukaryota</taxon>
        <taxon>Metazoa</taxon>
        <taxon>Ecdysozoa</taxon>
        <taxon>Arthropoda</taxon>
        <taxon>Chelicerata</taxon>
        <taxon>Arachnida</taxon>
        <taxon>Acari</taxon>
        <taxon>Parasitiformes</taxon>
        <taxon>Mesostigmata</taxon>
        <taxon>Gamasina</taxon>
        <taxon>Phytoseioidea</taxon>
        <taxon>Phytoseiidae</taxon>
        <taxon>Typhlodrominae</taxon>
        <taxon>Galendromus</taxon>
    </lineage>
</organism>
<feature type="domain" description="Sarcoglycan alpha/epsilon second" evidence="3">
    <location>
        <begin position="134"/>
        <end position="254"/>
    </location>
</feature>
<accession>A0AAJ7WHW3</accession>
<keyword evidence="1" id="KW-0472">Membrane</keyword>
<evidence type="ECO:0000313" key="5">
    <source>
        <dbReference type="RefSeq" id="XP_028967681.1"/>
    </source>
</evidence>
<dbReference type="Pfam" id="PF20989">
    <property type="entry name" value="Sarcoglycan_2_C"/>
    <property type="match status" value="1"/>
</dbReference>
<name>A0AAJ7WHW3_9ACAR</name>
<evidence type="ECO:0000256" key="2">
    <source>
        <dbReference type="SAM" id="SignalP"/>
    </source>
</evidence>
<dbReference type="RefSeq" id="XP_028967681.1">
    <property type="nucleotide sequence ID" value="XM_029111848.1"/>
</dbReference>
<sequence length="329" mass="37169">MIRLRGYLPVFAIAFLFSGTECSLEVIDINLKDGGEFGPEKANVCAGQVYLLKLVGLNTQDSNSVEHAASVVGYPDLPRWNFIKPHKDDLLLYGSYPENDTLDVQIISTDQETFESTDRRFQLNVLPCRKPQANFEVEMKFMNYNIEDIFGTDVLQRLEAVMQNLWSSSQRVYVSKVASVLDVGGRKPIDPRDKEGFIVRFAAEQNFSSELRGLELEVRQLRNRVPCPRHYKRTSVEWRFRELGLAPDWCGFRLFKGTVAAQRVIPPEEIPIAPLPPFDGPDLDEMPRRTTTRDIFVSLLVPLVICFALLAGIGGTSLCLYSNDEGDGK</sequence>
<keyword evidence="1" id="KW-0812">Transmembrane</keyword>
<gene>
    <name evidence="5" type="primary">LOC108864448</name>
</gene>
<dbReference type="GeneID" id="108864448"/>
<proteinExistence type="predicted"/>
<evidence type="ECO:0000259" key="3">
    <source>
        <dbReference type="Pfam" id="PF20989"/>
    </source>
</evidence>
<dbReference type="PANTHER" id="PTHR10132">
    <property type="entry name" value="ALPHA-/EPSILON-SARCOGLYCAN FAMILY MEMBER"/>
    <property type="match status" value="1"/>
</dbReference>
<dbReference type="KEGG" id="goe:108864448"/>
<feature type="signal peptide" evidence="2">
    <location>
        <begin position="1"/>
        <end position="22"/>
    </location>
</feature>
<keyword evidence="1" id="KW-1133">Transmembrane helix</keyword>
<keyword evidence="4" id="KW-1185">Reference proteome</keyword>
<reference evidence="5" key="1">
    <citation type="submission" date="2025-08" db="UniProtKB">
        <authorList>
            <consortium name="RefSeq"/>
        </authorList>
    </citation>
    <scope>IDENTIFICATION</scope>
</reference>
<dbReference type="CTD" id="34135"/>
<evidence type="ECO:0000313" key="4">
    <source>
        <dbReference type="Proteomes" id="UP000694867"/>
    </source>
</evidence>